<dbReference type="AlphaFoldDB" id="A0ABD5IUI4"/>
<proteinExistence type="predicted"/>
<keyword evidence="2 5" id="KW-0812">Transmembrane</keyword>
<dbReference type="GO" id="GO:0016020">
    <property type="term" value="C:membrane"/>
    <property type="evidence" value="ECO:0007669"/>
    <property type="project" value="UniProtKB-SubCell"/>
</dbReference>
<dbReference type="InterPro" id="IPR007269">
    <property type="entry name" value="ICMT_MeTrfase"/>
</dbReference>
<dbReference type="InterPro" id="IPR052527">
    <property type="entry name" value="Metal_cation-efflux_comp"/>
</dbReference>
<evidence type="ECO:0000256" key="1">
    <source>
        <dbReference type="ARBA" id="ARBA00004141"/>
    </source>
</evidence>
<comment type="subcellular location">
    <subcellularLocation>
        <location evidence="1">Membrane</location>
        <topology evidence="1">Multi-pass membrane protein</topology>
    </subcellularLocation>
</comment>
<protein>
    <submittedName>
        <fullName evidence="6">Isoprenylcysteine carboxylmethyltransferase family protein</fullName>
    </submittedName>
</protein>
<dbReference type="Gene3D" id="1.20.120.1630">
    <property type="match status" value="1"/>
</dbReference>
<dbReference type="Pfam" id="PF04140">
    <property type="entry name" value="ICMT"/>
    <property type="match status" value="1"/>
</dbReference>
<evidence type="ECO:0000256" key="5">
    <source>
        <dbReference type="SAM" id="Phobius"/>
    </source>
</evidence>
<sequence>MLIYAFFCLIVSMRVLELWIAKRNERRLKAIGAKEFGRAHYRWMVIMHTFFLLSFLFESLYKGGHLSPWWPFFFGVFLIVQWLRIWSIVSLGPFWNTKILILPNAHVVVKGPYRFLRHPNYLVVVLEFLLIPLLFQAYITAVVFSFLNVCVLFVRISTEEKALAAMTDYESRFRNRSRFFPFLPTK</sequence>
<evidence type="ECO:0000256" key="3">
    <source>
        <dbReference type="ARBA" id="ARBA00022989"/>
    </source>
</evidence>
<dbReference type="PANTHER" id="PTHR43847">
    <property type="entry name" value="BLL3993 PROTEIN"/>
    <property type="match status" value="1"/>
</dbReference>
<dbReference type="EMBL" id="JARTLI010000005">
    <property type="protein sequence ID" value="MED5051459.1"/>
    <property type="molecule type" value="Genomic_DNA"/>
</dbReference>
<feature type="transmembrane region" description="Helical" evidence="5">
    <location>
        <begin position="121"/>
        <end position="154"/>
    </location>
</feature>
<keyword evidence="3 5" id="KW-1133">Transmembrane helix</keyword>
<evidence type="ECO:0000313" key="7">
    <source>
        <dbReference type="Proteomes" id="UP001339962"/>
    </source>
</evidence>
<reference evidence="6 7" key="1">
    <citation type="submission" date="2023-03" db="EMBL/GenBank/DDBJ databases">
        <title>Bacillus Genome Sequencing.</title>
        <authorList>
            <person name="Dunlap C."/>
        </authorList>
    </citation>
    <scope>NUCLEOTIDE SEQUENCE [LARGE SCALE GENOMIC DNA]</scope>
    <source>
        <strain evidence="6 7">NRS-38</strain>
    </source>
</reference>
<organism evidence="6 7">
    <name type="scientific">Anoxybacteroides rupiense</name>
    <dbReference type="NCBI Taxonomy" id="311460"/>
    <lineage>
        <taxon>Bacteria</taxon>
        <taxon>Bacillati</taxon>
        <taxon>Bacillota</taxon>
        <taxon>Bacilli</taxon>
        <taxon>Bacillales</taxon>
        <taxon>Anoxybacillaceae</taxon>
        <taxon>Anoxybacteroides</taxon>
    </lineage>
</organism>
<comment type="caution">
    <text evidence="6">The sequence shown here is derived from an EMBL/GenBank/DDBJ whole genome shotgun (WGS) entry which is preliminary data.</text>
</comment>
<feature type="transmembrane region" description="Helical" evidence="5">
    <location>
        <begin position="69"/>
        <end position="89"/>
    </location>
</feature>
<dbReference type="RefSeq" id="WP_240371061.1">
    <property type="nucleotide sequence ID" value="NZ_JAHSSG010000004.1"/>
</dbReference>
<dbReference type="Proteomes" id="UP001339962">
    <property type="component" value="Unassembled WGS sequence"/>
</dbReference>
<evidence type="ECO:0000256" key="4">
    <source>
        <dbReference type="ARBA" id="ARBA00023136"/>
    </source>
</evidence>
<dbReference type="PANTHER" id="PTHR43847:SF1">
    <property type="entry name" value="BLL3993 PROTEIN"/>
    <property type="match status" value="1"/>
</dbReference>
<evidence type="ECO:0000256" key="2">
    <source>
        <dbReference type="ARBA" id="ARBA00022692"/>
    </source>
</evidence>
<accession>A0ABD5IUI4</accession>
<name>A0ABD5IUI4_9BACL</name>
<gene>
    <name evidence="6" type="ORF">P9850_06235</name>
</gene>
<evidence type="ECO:0000313" key="6">
    <source>
        <dbReference type="EMBL" id="MED5051459.1"/>
    </source>
</evidence>
<keyword evidence="4 5" id="KW-0472">Membrane</keyword>
<feature type="transmembrane region" description="Helical" evidence="5">
    <location>
        <begin position="41"/>
        <end position="57"/>
    </location>
</feature>